<dbReference type="Pfam" id="PF00294">
    <property type="entry name" value="PfkB"/>
    <property type="match status" value="1"/>
</dbReference>
<evidence type="ECO:0000256" key="2">
    <source>
        <dbReference type="ARBA" id="ARBA00022679"/>
    </source>
</evidence>
<reference evidence="6" key="2">
    <citation type="journal article" date="2024" name="Environ. Microbiol.">
        <title>Genome analysis and description of Tunturibacter gen. nov. expands the diversity of Terriglobia in tundra soils.</title>
        <authorList>
            <person name="Messyasz A."/>
            <person name="Mannisto M.K."/>
            <person name="Kerkhof L.J."/>
            <person name="Haggblom M.M."/>
        </authorList>
    </citation>
    <scope>NUCLEOTIDE SEQUENCE</scope>
    <source>
        <strain evidence="6">M8UP39</strain>
    </source>
</reference>
<evidence type="ECO:0000313" key="6">
    <source>
        <dbReference type="EMBL" id="XCB22930.1"/>
    </source>
</evidence>
<dbReference type="RefSeq" id="WP_183791138.1">
    <property type="nucleotide sequence ID" value="NZ_CP132938.1"/>
</dbReference>
<dbReference type="GO" id="GO:0006000">
    <property type="term" value="P:fructose metabolic process"/>
    <property type="evidence" value="ECO:0007669"/>
    <property type="project" value="UniProtKB-ARBA"/>
</dbReference>
<evidence type="ECO:0000259" key="5">
    <source>
        <dbReference type="Pfam" id="PF00294"/>
    </source>
</evidence>
<keyword evidence="2 4" id="KW-0808">Transferase</keyword>
<dbReference type="InterPro" id="IPR002139">
    <property type="entry name" value="Ribo/fructo_kinase"/>
</dbReference>
<sequence length="320" mass="34838">MLTRPRGEHQRRFDITIAGETNLDLILYGLPEQMSTERELLGSGFKVTLGGSSSILAHNLAALGGRVGFISQVGRDEMGDIALARLGESGVDLSHITSREDVGTGVTVLLPHGQRRHILTYLGAMAEMTIADLDLAYLTSSRHFHLSSLFLQTGLQPDLPELFDQLKKAGLTLSLDTNDDPNDTWCGVLDQLLDRIDVLLPNEDEILRIARKPTLEESLDSLAPRVPLIVVKCGARGAVVQQGKKRDWVPSIRVEPVDTIGAGDSFNAGFLNFYLKDENPLRAAAMGNVTGALSTLRPGGTEAYRDSAFRDGFLNQYTVA</sequence>
<dbReference type="EMBL" id="CP132938">
    <property type="protein sequence ID" value="XCB22930.1"/>
    <property type="molecule type" value="Genomic_DNA"/>
</dbReference>
<protein>
    <submittedName>
        <fullName evidence="6">Carbohydrate kinase family protein</fullName>
    </submittedName>
</protein>
<dbReference type="KEGG" id="tgi:RBB81_03115"/>
<dbReference type="Gene3D" id="3.40.1190.20">
    <property type="match status" value="1"/>
</dbReference>
<keyword evidence="3 4" id="KW-0418">Kinase</keyword>
<dbReference type="InterPro" id="IPR011611">
    <property type="entry name" value="PfkB_dom"/>
</dbReference>
<evidence type="ECO:0000256" key="4">
    <source>
        <dbReference type="RuleBase" id="RU003704"/>
    </source>
</evidence>
<dbReference type="InterPro" id="IPR002173">
    <property type="entry name" value="Carboh/pur_kinase_PfkB_CS"/>
</dbReference>
<dbReference type="PANTHER" id="PTHR43085">
    <property type="entry name" value="HEXOKINASE FAMILY MEMBER"/>
    <property type="match status" value="1"/>
</dbReference>
<dbReference type="InterPro" id="IPR029056">
    <property type="entry name" value="Ribokinase-like"/>
</dbReference>
<evidence type="ECO:0000256" key="3">
    <source>
        <dbReference type="ARBA" id="ARBA00022777"/>
    </source>
</evidence>
<organism evidence="6">
    <name type="scientific">Tunturiibacter gelidiferens</name>
    <dbReference type="NCBI Taxonomy" id="3069689"/>
    <lineage>
        <taxon>Bacteria</taxon>
        <taxon>Pseudomonadati</taxon>
        <taxon>Acidobacteriota</taxon>
        <taxon>Terriglobia</taxon>
        <taxon>Terriglobales</taxon>
        <taxon>Acidobacteriaceae</taxon>
        <taxon>Tunturiibacter</taxon>
    </lineage>
</organism>
<dbReference type="PANTHER" id="PTHR43085:SF57">
    <property type="entry name" value="CARBOHYDRATE KINASE PFKB DOMAIN-CONTAINING PROTEIN"/>
    <property type="match status" value="1"/>
</dbReference>
<reference evidence="6" key="1">
    <citation type="submission" date="2023-08" db="EMBL/GenBank/DDBJ databases">
        <authorList>
            <person name="Messyasz A."/>
            <person name="Mannisto M.K."/>
            <person name="Kerkhof L.J."/>
            <person name="Haggblom M."/>
        </authorList>
    </citation>
    <scope>NUCLEOTIDE SEQUENCE</scope>
    <source>
        <strain evidence="6">M8UP39</strain>
    </source>
</reference>
<dbReference type="GO" id="GO:0008865">
    <property type="term" value="F:fructokinase activity"/>
    <property type="evidence" value="ECO:0007669"/>
    <property type="project" value="UniProtKB-ARBA"/>
</dbReference>
<accession>A0AAU7Z2D5</accession>
<evidence type="ECO:0000256" key="1">
    <source>
        <dbReference type="ARBA" id="ARBA00010688"/>
    </source>
</evidence>
<name>A0AAU7Z2D5_9BACT</name>
<comment type="similarity">
    <text evidence="1 4">Belongs to the carbohydrate kinase PfkB family.</text>
</comment>
<dbReference type="CDD" id="cd01166">
    <property type="entry name" value="KdgK"/>
    <property type="match status" value="1"/>
</dbReference>
<dbReference type="PROSITE" id="PS00584">
    <property type="entry name" value="PFKB_KINASES_2"/>
    <property type="match status" value="1"/>
</dbReference>
<dbReference type="AlphaFoldDB" id="A0AAU7Z2D5"/>
<dbReference type="PRINTS" id="PR00990">
    <property type="entry name" value="RIBOKINASE"/>
</dbReference>
<dbReference type="InterPro" id="IPR050306">
    <property type="entry name" value="PfkB_Carbo_kinase"/>
</dbReference>
<dbReference type="SUPFAM" id="SSF53613">
    <property type="entry name" value="Ribokinase-like"/>
    <property type="match status" value="1"/>
</dbReference>
<proteinExistence type="inferred from homology"/>
<feature type="domain" description="Carbohydrate kinase PfkB" evidence="5">
    <location>
        <begin position="15"/>
        <end position="302"/>
    </location>
</feature>
<gene>
    <name evidence="6" type="ORF">RBB81_03115</name>
</gene>